<evidence type="ECO:0000313" key="1">
    <source>
        <dbReference type="EMBL" id="CAG8493124.1"/>
    </source>
</evidence>
<sequence length="172" mass="19929">MSLDTQKALQSNIYQSSSEAITSIYQQAFSTKTRLDGLLVMGYDDSEICKILLSNIYFHLYTFKIGNLNMIIFEIEFNNNNVIVRIYQNFQEIQIFCDTNPNSVWSKIGILVQFTGSMLFGLKHERTKSEISKELTLFTTSKTHEKVAEQFWSAFQDALDVNIREIDGKRRI</sequence>
<comment type="caution">
    <text evidence="1">The sequence shown here is derived from an EMBL/GenBank/DDBJ whole genome shotgun (WGS) entry which is preliminary data.</text>
</comment>
<keyword evidence="2" id="KW-1185">Reference proteome</keyword>
<name>A0ACA9KVV3_9GLOM</name>
<dbReference type="Proteomes" id="UP000789702">
    <property type="component" value="Unassembled WGS sequence"/>
</dbReference>
<dbReference type="EMBL" id="CAJVPU010002000">
    <property type="protein sequence ID" value="CAG8493124.1"/>
    <property type="molecule type" value="Genomic_DNA"/>
</dbReference>
<feature type="non-terminal residue" evidence="1">
    <location>
        <position position="172"/>
    </location>
</feature>
<proteinExistence type="predicted"/>
<organism evidence="1 2">
    <name type="scientific">Dentiscutata heterogama</name>
    <dbReference type="NCBI Taxonomy" id="1316150"/>
    <lineage>
        <taxon>Eukaryota</taxon>
        <taxon>Fungi</taxon>
        <taxon>Fungi incertae sedis</taxon>
        <taxon>Mucoromycota</taxon>
        <taxon>Glomeromycotina</taxon>
        <taxon>Glomeromycetes</taxon>
        <taxon>Diversisporales</taxon>
        <taxon>Gigasporaceae</taxon>
        <taxon>Dentiscutata</taxon>
    </lineage>
</organism>
<accession>A0ACA9KVV3</accession>
<evidence type="ECO:0000313" key="2">
    <source>
        <dbReference type="Proteomes" id="UP000789702"/>
    </source>
</evidence>
<gene>
    <name evidence="1" type="ORF">DHETER_LOCUS2650</name>
</gene>
<protein>
    <submittedName>
        <fullName evidence="1">939_t:CDS:1</fullName>
    </submittedName>
</protein>
<reference evidence="1" key="1">
    <citation type="submission" date="2021-06" db="EMBL/GenBank/DDBJ databases">
        <authorList>
            <person name="Kallberg Y."/>
            <person name="Tangrot J."/>
            <person name="Rosling A."/>
        </authorList>
    </citation>
    <scope>NUCLEOTIDE SEQUENCE</scope>
    <source>
        <strain evidence="1">IL203A</strain>
    </source>
</reference>